<dbReference type="InterPro" id="IPR022764">
    <property type="entry name" value="Peptidase_S54_rhomboid_dom"/>
</dbReference>
<feature type="transmembrane region" description="Helical" evidence="6">
    <location>
        <begin position="161"/>
        <end position="179"/>
    </location>
</feature>
<feature type="transmembrane region" description="Helical" evidence="6">
    <location>
        <begin position="112"/>
        <end position="128"/>
    </location>
</feature>
<dbReference type="InterPro" id="IPR035952">
    <property type="entry name" value="Rhomboid-like_sf"/>
</dbReference>
<evidence type="ECO:0000313" key="8">
    <source>
        <dbReference type="EMBL" id="KFN50703.1"/>
    </source>
</evidence>
<keyword evidence="3 6" id="KW-1133">Transmembrane helix</keyword>
<evidence type="ECO:0000256" key="1">
    <source>
        <dbReference type="ARBA" id="ARBA00004141"/>
    </source>
</evidence>
<feature type="domain" description="Peptidase S54 rhomboid" evidence="7">
    <location>
        <begin position="71"/>
        <end position="204"/>
    </location>
</feature>
<dbReference type="PANTHER" id="PTHR43731:SF9">
    <property type="entry name" value="SLR1461 PROTEIN"/>
    <property type="match status" value="1"/>
</dbReference>
<dbReference type="GO" id="GO:0004252">
    <property type="term" value="F:serine-type endopeptidase activity"/>
    <property type="evidence" value="ECO:0007669"/>
    <property type="project" value="InterPro"/>
</dbReference>
<keyword evidence="9" id="KW-1185">Reference proteome</keyword>
<dbReference type="Gene3D" id="1.20.1540.10">
    <property type="entry name" value="Rhomboid-like"/>
    <property type="match status" value="1"/>
</dbReference>
<dbReference type="Pfam" id="PF01694">
    <property type="entry name" value="Rhomboid"/>
    <property type="match status" value="1"/>
</dbReference>
<evidence type="ECO:0000313" key="9">
    <source>
        <dbReference type="Proteomes" id="UP000029391"/>
    </source>
</evidence>
<dbReference type="STRING" id="1121013.GCA_000426365_02144"/>
<dbReference type="InterPro" id="IPR050925">
    <property type="entry name" value="Rhomboid_protease_S54"/>
</dbReference>
<feature type="region of interest" description="Disordered" evidence="5">
    <location>
        <begin position="254"/>
        <end position="275"/>
    </location>
</feature>
<dbReference type="PANTHER" id="PTHR43731">
    <property type="entry name" value="RHOMBOID PROTEASE"/>
    <property type="match status" value="1"/>
</dbReference>
<evidence type="ECO:0000256" key="3">
    <source>
        <dbReference type="ARBA" id="ARBA00022989"/>
    </source>
</evidence>
<gene>
    <name evidence="8" type="ORF">P873_05950</name>
</gene>
<feature type="transmembrane region" description="Helical" evidence="6">
    <location>
        <begin position="35"/>
        <end position="55"/>
    </location>
</feature>
<comment type="caution">
    <text evidence="8">The sequence shown here is derived from an EMBL/GenBank/DDBJ whole genome shotgun (WGS) entry which is preliminary data.</text>
</comment>
<accession>A0A091BDE1</accession>
<dbReference type="AlphaFoldDB" id="A0A091BDE1"/>
<dbReference type="eggNOG" id="COG0705">
    <property type="taxonomic scope" value="Bacteria"/>
</dbReference>
<dbReference type="OrthoDB" id="465874at2"/>
<dbReference type="Proteomes" id="UP000029391">
    <property type="component" value="Unassembled WGS sequence"/>
</dbReference>
<reference evidence="8 9" key="1">
    <citation type="submission" date="2013-09" db="EMBL/GenBank/DDBJ databases">
        <title>Genome sequencing of Arenimonas composti.</title>
        <authorList>
            <person name="Chen F."/>
            <person name="Wang G."/>
        </authorList>
    </citation>
    <scope>NUCLEOTIDE SEQUENCE [LARGE SCALE GENOMIC DNA]</scope>
    <source>
        <strain evidence="8 9">TR7-09</strain>
    </source>
</reference>
<evidence type="ECO:0000256" key="2">
    <source>
        <dbReference type="ARBA" id="ARBA00022692"/>
    </source>
</evidence>
<dbReference type="GO" id="GO:0016020">
    <property type="term" value="C:membrane"/>
    <property type="evidence" value="ECO:0007669"/>
    <property type="project" value="UniProtKB-SubCell"/>
</dbReference>
<protein>
    <recommendedName>
        <fullName evidence="7">Peptidase S54 rhomboid domain-containing protein</fullName>
    </recommendedName>
</protein>
<keyword evidence="4 6" id="KW-0472">Membrane</keyword>
<feature type="transmembrane region" description="Helical" evidence="6">
    <location>
        <begin position="185"/>
        <end position="204"/>
    </location>
</feature>
<dbReference type="EMBL" id="AWXU01000017">
    <property type="protein sequence ID" value="KFN50703.1"/>
    <property type="molecule type" value="Genomic_DNA"/>
</dbReference>
<evidence type="ECO:0000256" key="6">
    <source>
        <dbReference type="SAM" id="Phobius"/>
    </source>
</evidence>
<evidence type="ECO:0000256" key="5">
    <source>
        <dbReference type="SAM" id="MobiDB-lite"/>
    </source>
</evidence>
<dbReference type="SUPFAM" id="SSF144091">
    <property type="entry name" value="Rhomboid-like"/>
    <property type="match status" value="1"/>
</dbReference>
<name>A0A091BDE1_9GAMM</name>
<sequence>MDDINRESPATGADDIETAIARHAEAVRTRFGRSLLAAMAFVAALGALFFASPLLGDLRPWTLTPGELGGLVGVLTSPLLHGSAGHWLANGVALLILGPLAATVFPRATWRALPVIWLGSGLIAWALGEPGSHHLGASGLTHGLMFLVFALGVLRRDRAAIAAALIAFFFYGGMLLTVLPREAGVSWESHLGGAVAGLVAAVLWRRLDPPPPRRPWSWEEEAGIRSEAALEAEAEFEPPRPEAVPVLWQRAETPSGGVVLPFPSRPAPRDDRPAD</sequence>
<feature type="transmembrane region" description="Helical" evidence="6">
    <location>
        <begin position="134"/>
        <end position="154"/>
    </location>
</feature>
<keyword evidence="2 6" id="KW-0812">Transmembrane</keyword>
<dbReference type="RefSeq" id="WP_081683392.1">
    <property type="nucleotide sequence ID" value="NZ_AUFF01000006.1"/>
</dbReference>
<feature type="transmembrane region" description="Helical" evidence="6">
    <location>
        <begin position="87"/>
        <end position="105"/>
    </location>
</feature>
<evidence type="ECO:0000256" key="4">
    <source>
        <dbReference type="ARBA" id="ARBA00023136"/>
    </source>
</evidence>
<comment type="subcellular location">
    <subcellularLocation>
        <location evidence="1">Membrane</location>
        <topology evidence="1">Multi-pass membrane protein</topology>
    </subcellularLocation>
</comment>
<evidence type="ECO:0000259" key="7">
    <source>
        <dbReference type="Pfam" id="PF01694"/>
    </source>
</evidence>
<proteinExistence type="predicted"/>
<organism evidence="8 9">
    <name type="scientific">Arenimonas composti TR7-09 = DSM 18010</name>
    <dbReference type="NCBI Taxonomy" id="1121013"/>
    <lineage>
        <taxon>Bacteria</taxon>
        <taxon>Pseudomonadati</taxon>
        <taxon>Pseudomonadota</taxon>
        <taxon>Gammaproteobacteria</taxon>
        <taxon>Lysobacterales</taxon>
        <taxon>Lysobacteraceae</taxon>
        <taxon>Arenimonas</taxon>
    </lineage>
</organism>